<evidence type="ECO:0000313" key="1">
    <source>
        <dbReference type="EMBL" id="RAI25436.1"/>
    </source>
</evidence>
<dbReference type="GO" id="GO:0000271">
    <property type="term" value="P:polysaccharide biosynthetic process"/>
    <property type="evidence" value="ECO:0007669"/>
    <property type="project" value="InterPro"/>
</dbReference>
<dbReference type="InterPro" id="IPR007833">
    <property type="entry name" value="Capsule_polysaccharide_synth"/>
</dbReference>
<protein>
    <recommendedName>
        <fullName evidence="3">Capsular biosynthesis protein</fullName>
    </recommendedName>
</protein>
<dbReference type="GO" id="GO:0015774">
    <property type="term" value="P:polysaccharide transport"/>
    <property type="evidence" value="ECO:0007669"/>
    <property type="project" value="InterPro"/>
</dbReference>
<name>A0A327JI96_9HYPH</name>
<dbReference type="AlphaFoldDB" id="A0A327JI96"/>
<dbReference type="Pfam" id="PF05159">
    <property type="entry name" value="Capsule_synth"/>
    <property type="match status" value="1"/>
</dbReference>
<dbReference type="Proteomes" id="UP000249299">
    <property type="component" value="Unassembled WGS sequence"/>
</dbReference>
<dbReference type="RefSeq" id="WP_111435797.1">
    <property type="nucleotide sequence ID" value="NZ_JACIGG010000002.1"/>
</dbReference>
<dbReference type="OrthoDB" id="543755at2"/>
<accession>A0A327JI96</accession>
<sequence length="554" mass="60112">MSRPKILLSPAIGRWRHELEALLGVSGVPMWMPARLASIDRVICSAAPGDIRRAARMAERAKVPLTVLGRGPVGPLEPTRSADACPLSFWRLDLGAGAPLPDHPRRAAIEAALGNADAARGEKLLALWQDGGFSGDAPDGLPEAIRTDLDPVPSETVFADAVLAGSLLYRDPYDGGALDPEEALDLYAFLRQRIRENDRRAFCVGVKWWNHKGVAALLAGPTGPAVFTDDFDAALARAKDESGRLIAWSASATPEREAACAAAGVPFSRMEDGFLRSVGLGAALARGASAAFDATGIYFDATRPSDLETLLETRELTDAEIARGRHLKEAVVAARLTKYNVGRRAAENVFPKDHPGILVPGQVADDAGILKTLSTTVDCSGASNVNESLLKAARARNPDAFIVYKPHPDVEADLRKGKVPEDVARRYADAIVRDVDILDLIDGCDRIETVSSLAGFEALMRGKAVTVHGMPFYAGWGLTEDLASTPRRTRKRSIDELVFCAMIAYCRYIDPETMLHCRPERLIGNLSRLRADRRHHLRYAAIKFVSWFGRKIGL</sequence>
<evidence type="ECO:0000313" key="2">
    <source>
        <dbReference type="Proteomes" id="UP000249299"/>
    </source>
</evidence>
<gene>
    <name evidence="1" type="ORF">CH339_18065</name>
</gene>
<dbReference type="EMBL" id="NPEV01000047">
    <property type="protein sequence ID" value="RAI25436.1"/>
    <property type="molecule type" value="Genomic_DNA"/>
</dbReference>
<organism evidence="1 2">
    <name type="scientific">Rhodobium orientis</name>
    <dbReference type="NCBI Taxonomy" id="34017"/>
    <lineage>
        <taxon>Bacteria</taxon>
        <taxon>Pseudomonadati</taxon>
        <taxon>Pseudomonadota</taxon>
        <taxon>Alphaproteobacteria</taxon>
        <taxon>Hyphomicrobiales</taxon>
        <taxon>Rhodobiaceae</taxon>
        <taxon>Rhodobium</taxon>
    </lineage>
</organism>
<keyword evidence="2" id="KW-1185">Reference proteome</keyword>
<evidence type="ECO:0008006" key="3">
    <source>
        <dbReference type="Google" id="ProtNLM"/>
    </source>
</evidence>
<dbReference type="CDD" id="cd16439">
    <property type="entry name" value="beta_Kdo_transferase_KpsC_2"/>
    <property type="match status" value="1"/>
</dbReference>
<comment type="caution">
    <text evidence="1">The sequence shown here is derived from an EMBL/GenBank/DDBJ whole genome shotgun (WGS) entry which is preliminary data.</text>
</comment>
<proteinExistence type="predicted"/>
<reference evidence="1 2" key="1">
    <citation type="submission" date="2017-07" db="EMBL/GenBank/DDBJ databases">
        <title>Draft Genome Sequences of Select Purple Nonsulfur Bacteria.</title>
        <authorList>
            <person name="Lasarre B."/>
            <person name="Mckinlay J.B."/>
        </authorList>
    </citation>
    <scope>NUCLEOTIDE SEQUENCE [LARGE SCALE GENOMIC DNA]</scope>
    <source>
        <strain evidence="1 2">DSM 11290</strain>
    </source>
</reference>